<name>A0ABV8CV79_9STRE</name>
<proteinExistence type="predicted"/>
<accession>A0ABV8CV79</accession>
<keyword evidence="2" id="KW-1185">Reference proteome</keyword>
<dbReference type="InterPro" id="IPR038226">
    <property type="entry name" value="LMG18311-like_sf"/>
</dbReference>
<reference evidence="2" key="1">
    <citation type="journal article" date="2019" name="Int. J. Syst. Evol. Microbiol.">
        <title>The Global Catalogue of Microorganisms (GCM) 10K type strain sequencing project: providing services to taxonomists for standard genome sequencing and annotation.</title>
        <authorList>
            <consortium name="The Broad Institute Genomics Platform"/>
            <consortium name="The Broad Institute Genome Sequencing Center for Infectious Disease"/>
            <person name="Wu L."/>
            <person name="Ma J."/>
        </authorList>
    </citation>
    <scope>NUCLEOTIDE SEQUENCE [LARGE SCALE GENOMIC DNA]</scope>
    <source>
        <strain evidence="2">CCUG 67170</strain>
    </source>
</reference>
<dbReference type="Pfam" id="PF08860">
    <property type="entry name" value="DUF1827"/>
    <property type="match status" value="1"/>
</dbReference>
<dbReference type="RefSeq" id="WP_380425885.1">
    <property type="nucleotide sequence ID" value="NZ_JBHRZV010000029.1"/>
</dbReference>
<protein>
    <submittedName>
        <fullName evidence="1">DUF1827 family protein</fullName>
    </submittedName>
</protein>
<dbReference type="Gene3D" id="3.40.1720.10">
    <property type="entry name" value="Streptococcus thermophilus LMG 18311 protein like"/>
    <property type="match status" value="1"/>
</dbReference>
<dbReference type="InterPro" id="IPR014959">
    <property type="entry name" value="DUF1827"/>
</dbReference>
<dbReference type="EMBL" id="JBHRZV010000029">
    <property type="protein sequence ID" value="MFC3927864.1"/>
    <property type="molecule type" value="Genomic_DNA"/>
</dbReference>
<evidence type="ECO:0000313" key="2">
    <source>
        <dbReference type="Proteomes" id="UP001595807"/>
    </source>
</evidence>
<comment type="caution">
    <text evidence="1">The sequence shown here is derived from an EMBL/GenBank/DDBJ whole genome shotgun (WGS) entry which is preliminary data.</text>
</comment>
<sequence length="101" mass="11706">MRLINVTGSHRELVTNQLKSTDATLVEVYSAGNTDVVFTSAPRHHEILITNKYRALQDKEIDTIRDFFLRRKINIKETKHDLIQTITTPNLIEISIPRHIQ</sequence>
<organism evidence="1 2">
    <name type="scientific">Streptococcus caprae</name>
    <dbReference type="NCBI Taxonomy" id="1640501"/>
    <lineage>
        <taxon>Bacteria</taxon>
        <taxon>Bacillati</taxon>
        <taxon>Bacillota</taxon>
        <taxon>Bacilli</taxon>
        <taxon>Lactobacillales</taxon>
        <taxon>Streptococcaceae</taxon>
        <taxon>Streptococcus</taxon>
    </lineage>
</organism>
<dbReference type="Proteomes" id="UP001595807">
    <property type="component" value="Unassembled WGS sequence"/>
</dbReference>
<gene>
    <name evidence="1" type="ORF">ACFORF_04455</name>
</gene>
<evidence type="ECO:0000313" key="1">
    <source>
        <dbReference type="EMBL" id="MFC3927864.1"/>
    </source>
</evidence>